<dbReference type="InterPro" id="IPR050557">
    <property type="entry name" value="RTX_toxin/Mannuronan_C5-epim"/>
</dbReference>
<reference evidence="5" key="1">
    <citation type="journal article" date="2019" name="Int. J. Syst. Evol. Microbiol.">
        <title>The Global Catalogue of Microorganisms (GCM) 10K type strain sequencing project: providing services to taxonomists for standard genome sequencing and annotation.</title>
        <authorList>
            <consortium name="The Broad Institute Genomics Platform"/>
            <consortium name="The Broad Institute Genome Sequencing Center for Infectious Disease"/>
            <person name="Wu L."/>
            <person name="Ma J."/>
        </authorList>
    </citation>
    <scope>NUCLEOTIDE SEQUENCE [LARGE SCALE GENOMIC DNA]</scope>
    <source>
        <strain evidence="5">KCTC 42911</strain>
    </source>
</reference>
<protein>
    <submittedName>
        <fullName evidence="4">Calcium-binding protein</fullName>
    </submittedName>
</protein>
<keyword evidence="2" id="KW-0964">Secreted</keyword>
<accession>A0ABV7TN52</accession>
<evidence type="ECO:0000256" key="3">
    <source>
        <dbReference type="SAM" id="MobiDB-lite"/>
    </source>
</evidence>
<organism evidence="4 5">
    <name type="scientific">Lutimaribacter marinistellae</name>
    <dbReference type="NCBI Taxonomy" id="1820329"/>
    <lineage>
        <taxon>Bacteria</taxon>
        <taxon>Pseudomonadati</taxon>
        <taxon>Pseudomonadota</taxon>
        <taxon>Alphaproteobacteria</taxon>
        <taxon>Rhodobacterales</taxon>
        <taxon>Roseobacteraceae</taxon>
        <taxon>Lutimaribacter</taxon>
    </lineage>
</organism>
<evidence type="ECO:0000256" key="2">
    <source>
        <dbReference type="ARBA" id="ARBA00022525"/>
    </source>
</evidence>
<dbReference type="Pfam" id="PF00353">
    <property type="entry name" value="HemolysinCabind"/>
    <property type="match status" value="4"/>
</dbReference>
<dbReference type="SUPFAM" id="SSF51120">
    <property type="entry name" value="beta-Roll"/>
    <property type="match status" value="1"/>
</dbReference>
<feature type="region of interest" description="Disordered" evidence="3">
    <location>
        <begin position="24"/>
        <end position="89"/>
    </location>
</feature>
<sequence>MLPIYLLGLLGALAVYGVYELGVSDGEDNVSGSSSETEDDMDMTEDTDGEGSSPMDFIGNDTVEGDETDETIDTAEGDDDVLAAGGDDTVMAGEGDDIVAGGEGDDSLSGEEGIDLMLGNEGDDSMDGGADTDWVEANEGDDSVSGGDGNDIVIGSEGADTLDGGDGDDRLYSGDYLPRSLTLDELTATRASLQAGDPLTLPAGLSPEITGDEQADEVNGGAGDDVLFLAGLDQATGGEGADEFVLLGNGTEVVMINDYDDGEDALVYVYDAGEDEPVLDLTDNGDGTQTLTANGEPAAVVAAASVSLDNVMLVQRGTENAYQV</sequence>
<dbReference type="InterPro" id="IPR001343">
    <property type="entry name" value="Hemolysn_Ca-bd"/>
</dbReference>
<evidence type="ECO:0000256" key="1">
    <source>
        <dbReference type="ARBA" id="ARBA00004613"/>
    </source>
</evidence>
<evidence type="ECO:0000313" key="4">
    <source>
        <dbReference type="EMBL" id="MFC3616623.1"/>
    </source>
</evidence>
<dbReference type="InterPro" id="IPR011049">
    <property type="entry name" value="Serralysin-like_metalloprot_C"/>
</dbReference>
<gene>
    <name evidence="4" type="ORF">ACFORG_23015</name>
</gene>
<dbReference type="PANTHER" id="PTHR38340:SF1">
    <property type="entry name" value="S-LAYER PROTEIN"/>
    <property type="match status" value="1"/>
</dbReference>
<feature type="compositionally biased region" description="Acidic residues" evidence="3">
    <location>
        <begin position="36"/>
        <end position="49"/>
    </location>
</feature>
<name>A0ABV7TN52_9RHOB</name>
<dbReference type="PANTHER" id="PTHR38340">
    <property type="entry name" value="S-LAYER PROTEIN"/>
    <property type="match status" value="1"/>
</dbReference>
<feature type="compositionally biased region" description="Acidic residues" evidence="3">
    <location>
        <begin position="63"/>
        <end position="81"/>
    </location>
</feature>
<evidence type="ECO:0000313" key="5">
    <source>
        <dbReference type="Proteomes" id="UP001595629"/>
    </source>
</evidence>
<feature type="region of interest" description="Disordered" evidence="3">
    <location>
        <begin position="197"/>
        <end position="220"/>
    </location>
</feature>
<dbReference type="Gene3D" id="2.150.10.10">
    <property type="entry name" value="Serralysin-like metalloprotease, C-terminal"/>
    <property type="match status" value="3"/>
</dbReference>
<proteinExistence type="predicted"/>
<dbReference type="Proteomes" id="UP001595629">
    <property type="component" value="Unassembled WGS sequence"/>
</dbReference>
<comment type="subcellular location">
    <subcellularLocation>
        <location evidence="1">Secreted</location>
    </subcellularLocation>
</comment>
<keyword evidence="5" id="KW-1185">Reference proteome</keyword>
<dbReference type="PRINTS" id="PR00313">
    <property type="entry name" value="CABNDNGRPT"/>
</dbReference>
<dbReference type="EMBL" id="JBHRXI010000049">
    <property type="protein sequence ID" value="MFC3616623.1"/>
    <property type="molecule type" value="Genomic_DNA"/>
</dbReference>
<feature type="region of interest" description="Disordered" evidence="3">
    <location>
        <begin position="122"/>
        <end position="167"/>
    </location>
</feature>
<comment type="caution">
    <text evidence="4">The sequence shown here is derived from an EMBL/GenBank/DDBJ whole genome shotgun (WGS) entry which is preliminary data.</text>
</comment>
<feature type="compositionally biased region" description="Acidic residues" evidence="3">
    <location>
        <begin position="133"/>
        <end position="142"/>
    </location>
</feature>
<dbReference type="RefSeq" id="WP_386737937.1">
    <property type="nucleotide sequence ID" value="NZ_JBHRXI010000049.1"/>
</dbReference>